<dbReference type="InterPro" id="IPR012373">
    <property type="entry name" value="Ferrdict_sens_TM"/>
</dbReference>
<dbReference type="Pfam" id="PF16344">
    <property type="entry name" value="FecR_C"/>
    <property type="match status" value="1"/>
</dbReference>
<reference evidence="4" key="1">
    <citation type="submission" date="2022-10" db="EMBL/GenBank/DDBJ databases">
        <title>Gaoshiqiia sediminis gen. nov., sp. nov., isolated from coastal sediment.</title>
        <authorList>
            <person name="Yu W.X."/>
            <person name="Mu D.S."/>
            <person name="Du J.Z."/>
            <person name="Liang Y.Q."/>
        </authorList>
    </citation>
    <scope>NUCLEOTIDE SEQUENCE</scope>
    <source>
        <strain evidence="4">A06</strain>
    </source>
</reference>
<sequence>MDKYTKYTTEDFLADDSFIQWLIDPTEEQDNYWNAFLQQHPEKKHAIDEAKIVFGMFQHERERLSLDETYDIWNNILKTLHNPATSRWLNILKYAAILLVVFLAGGISYYLYESREQTHFDLASVPVTTSSEAKIILSDGSEISLEKKESEISYNSSGNQLIVNNDTIRQNQVTGREVMNKVIIPYGKKSMIQLSDGTLVWLNAGSQLIYPSTFQRKKREVVLIGEAYFDVAKNPSKPFIVRTADMHVKVLGTRFDVSAYPEDPVVETILEEGSVALEVVSKKFAHSGEEVILKPNQKISLNKEDGVANIKTVDVSMYTSWKDGILKTDREDLVRVIKKVERYYNIQIEMKDPLAGGYLISGKLDLKGSPEEVLNIIKLTVPIDWTKKSNGDFVIVRK</sequence>
<accession>A0AA42CA25</accession>
<dbReference type="PANTHER" id="PTHR30273:SF2">
    <property type="entry name" value="PROTEIN FECR"/>
    <property type="match status" value="1"/>
</dbReference>
<organism evidence="4 5">
    <name type="scientific">Gaoshiqia sediminis</name>
    <dbReference type="NCBI Taxonomy" id="2986998"/>
    <lineage>
        <taxon>Bacteria</taxon>
        <taxon>Pseudomonadati</taxon>
        <taxon>Bacteroidota</taxon>
        <taxon>Bacteroidia</taxon>
        <taxon>Marinilabiliales</taxon>
        <taxon>Prolixibacteraceae</taxon>
        <taxon>Gaoshiqia</taxon>
    </lineage>
</organism>
<evidence type="ECO:0000313" key="5">
    <source>
        <dbReference type="Proteomes" id="UP001163821"/>
    </source>
</evidence>
<feature type="domain" description="FecR protein" evidence="2">
    <location>
        <begin position="187"/>
        <end position="275"/>
    </location>
</feature>
<proteinExistence type="predicted"/>
<dbReference type="RefSeq" id="WP_282591814.1">
    <property type="nucleotide sequence ID" value="NZ_JAPAAF010000013.1"/>
</dbReference>
<feature type="transmembrane region" description="Helical" evidence="1">
    <location>
        <begin position="91"/>
        <end position="112"/>
    </location>
</feature>
<dbReference type="InterPro" id="IPR032508">
    <property type="entry name" value="FecR_C"/>
</dbReference>
<keyword evidence="1" id="KW-1133">Transmembrane helix</keyword>
<gene>
    <name evidence="4" type="ORF">N2K84_10755</name>
</gene>
<dbReference type="Pfam" id="PF04773">
    <property type="entry name" value="FecR"/>
    <property type="match status" value="1"/>
</dbReference>
<dbReference type="FunFam" id="2.60.120.1440:FF:000001">
    <property type="entry name" value="Putative anti-sigma factor"/>
    <property type="match status" value="1"/>
</dbReference>
<evidence type="ECO:0000256" key="1">
    <source>
        <dbReference type="SAM" id="Phobius"/>
    </source>
</evidence>
<evidence type="ECO:0000259" key="2">
    <source>
        <dbReference type="Pfam" id="PF04773"/>
    </source>
</evidence>
<dbReference type="InterPro" id="IPR006860">
    <property type="entry name" value="FecR"/>
</dbReference>
<dbReference type="EMBL" id="JAPAAF010000013">
    <property type="protein sequence ID" value="MCW0483212.1"/>
    <property type="molecule type" value="Genomic_DNA"/>
</dbReference>
<evidence type="ECO:0000259" key="3">
    <source>
        <dbReference type="Pfam" id="PF16344"/>
    </source>
</evidence>
<evidence type="ECO:0000313" key="4">
    <source>
        <dbReference type="EMBL" id="MCW0483212.1"/>
    </source>
</evidence>
<feature type="domain" description="Protein FecR C-terminal" evidence="3">
    <location>
        <begin position="329"/>
        <end position="391"/>
    </location>
</feature>
<dbReference type="AlphaFoldDB" id="A0AA42CA25"/>
<keyword evidence="5" id="KW-1185">Reference proteome</keyword>
<dbReference type="Proteomes" id="UP001163821">
    <property type="component" value="Unassembled WGS sequence"/>
</dbReference>
<comment type="caution">
    <text evidence="4">The sequence shown here is derived from an EMBL/GenBank/DDBJ whole genome shotgun (WGS) entry which is preliminary data.</text>
</comment>
<dbReference type="Gene3D" id="2.60.120.1440">
    <property type="match status" value="1"/>
</dbReference>
<name>A0AA42CA25_9BACT</name>
<dbReference type="PANTHER" id="PTHR30273">
    <property type="entry name" value="PERIPLASMIC SIGNAL SENSOR AND SIGMA FACTOR ACTIVATOR FECR-RELATED"/>
    <property type="match status" value="1"/>
</dbReference>
<keyword evidence="1" id="KW-0472">Membrane</keyword>
<protein>
    <submittedName>
        <fullName evidence="4">FecR domain-containing protein</fullName>
    </submittedName>
</protein>
<dbReference type="Gene3D" id="3.55.50.30">
    <property type="match status" value="1"/>
</dbReference>
<dbReference type="GO" id="GO:0016989">
    <property type="term" value="F:sigma factor antagonist activity"/>
    <property type="evidence" value="ECO:0007669"/>
    <property type="project" value="TreeGrafter"/>
</dbReference>
<keyword evidence="1" id="KW-0812">Transmembrane</keyword>